<organism evidence="1 2">
    <name type="scientific">Alistipes ihumii AP11</name>
    <dbReference type="NCBI Taxonomy" id="1211813"/>
    <lineage>
        <taxon>Bacteria</taxon>
        <taxon>Pseudomonadati</taxon>
        <taxon>Bacteroidota</taxon>
        <taxon>Bacteroidia</taxon>
        <taxon>Bacteroidales</taxon>
        <taxon>Rikenellaceae</taxon>
        <taxon>Alistipes</taxon>
    </lineage>
</organism>
<gene>
    <name evidence="1" type="ORF">NQ491_06005</name>
</gene>
<evidence type="ECO:0000313" key="2">
    <source>
        <dbReference type="Proteomes" id="UP001059295"/>
    </source>
</evidence>
<evidence type="ECO:0000313" key="1">
    <source>
        <dbReference type="EMBL" id="UWN56228.1"/>
    </source>
</evidence>
<dbReference type="EMBL" id="CP102294">
    <property type="protein sequence ID" value="UWN56228.1"/>
    <property type="molecule type" value="Genomic_DNA"/>
</dbReference>
<protein>
    <submittedName>
        <fullName evidence="1">Uncharacterized protein</fullName>
    </submittedName>
</protein>
<keyword evidence="2" id="KW-1185">Reference proteome</keyword>
<dbReference type="RefSeq" id="WP_019245999.1">
    <property type="nucleotide sequence ID" value="NZ_CAPH01000013.1"/>
</dbReference>
<name>A0ABY5UW49_9BACT</name>
<sequence>MKETDIFRAELTCRDAAVEKMNLHLSVATFDAEGRQTAMAHSDAVPAVAGTVYKAAATEPAAAASVSFYAVPADGPASDLVSEWPAFKLELSVWKNDTLIDRRTFRVNRWGGTQMIGLRYE</sequence>
<proteinExistence type="predicted"/>
<accession>A0ABY5UW49</accession>
<reference evidence="1" key="1">
    <citation type="journal article" date="2022" name="Cell">
        <title>Design, construction, and in vivo augmentation of a complex gut microbiome.</title>
        <authorList>
            <person name="Cheng A.G."/>
            <person name="Ho P.Y."/>
            <person name="Aranda-Diaz A."/>
            <person name="Jain S."/>
            <person name="Yu F.B."/>
            <person name="Meng X."/>
            <person name="Wang M."/>
            <person name="Iakiviak M."/>
            <person name="Nagashima K."/>
            <person name="Zhao A."/>
            <person name="Murugkar P."/>
            <person name="Patil A."/>
            <person name="Atabakhsh K."/>
            <person name="Weakley A."/>
            <person name="Yan J."/>
            <person name="Brumbaugh A.R."/>
            <person name="Higginbottom S."/>
            <person name="Dimas A."/>
            <person name="Shiver A.L."/>
            <person name="Deutschbauer A."/>
            <person name="Neff N."/>
            <person name="Sonnenburg J.L."/>
            <person name="Huang K.C."/>
            <person name="Fischbach M.A."/>
        </authorList>
    </citation>
    <scope>NUCLEOTIDE SEQUENCE</scope>
    <source>
        <strain evidence="1">AP11</strain>
    </source>
</reference>
<dbReference type="Proteomes" id="UP001059295">
    <property type="component" value="Chromosome"/>
</dbReference>
<dbReference type="GeneID" id="82891269"/>